<dbReference type="InterPro" id="IPR011990">
    <property type="entry name" value="TPR-like_helical_dom_sf"/>
</dbReference>
<dbReference type="EMBL" id="CP080467">
    <property type="protein sequence ID" value="UNO50037.1"/>
    <property type="molecule type" value="Genomic_DNA"/>
</dbReference>
<dbReference type="RefSeq" id="WP_021297992.1">
    <property type="nucleotide sequence ID" value="NZ_AURB01000165.1"/>
</dbReference>
<dbReference type="Proteomes" id="UP000829401">
    <property type="component" value="Chromosome"/>
</dbReference>
<evidence type="ECO:0000313" key="2">
    <source>
        <dbReference type="Proteomes" id="UP000829401"/>
    </source>
</evidence>
<dbReference type="AlphaFoldDB" id="T0CZG1"/>
<evidence type="ECO:0000313" key="1">
    <source>
        <dbReference type="EMBL" id="UNO50037.1"/>
    </source>
</evidence>
<dbReference type="eggNOG" id="COG0457">
    <property type="taxonomic scope" value="Bacteria"/>
</dbReference>
<name>T0CZG1_ALIAG</name>
<dbReference type="Pfam" id="PF13174">
    <property type="entry name" value="TPR_6"/>
    <property type="match status" value="1"/>
</dbReference>
<dbReference type="SUPFAM" id="SSF48452">
    <property type="entry name" value="TPR-like"/>
    <property type="match status" value="1"/>
</dbReference>
<dbReference type="STRING" id="1356854.N007_14170"/>
<sequence length="224" mass="25976">MSKALLFSLIWMLTGNPILAIIVILVIYYVIDQRYFGLLPSVVKPFRRWSRMSNLRRVLSFNPHDMSARYELARIYMERRQFKQALALLQQLSESMQSEPAVLADTGVCQLGLGRLDIGEQLIMDATASNPNVHYGEPYLKLAEALAPVQPSKALSYLSKFQERNASSCEAYYQFGRLQKRLGNQKQAKAAWRQCLRNYRTLPKFRKRRDRRWALLALIRQMTG</sequence>
<reference evidence="2" key="1">
    <citation type="journal article" date="2022" name="G3 (Bethesda)">
        <title>Unveiling the complete genome sequence of Alicyclobacillus acidoterrestris DSM 3922T, a taint-producing strain.</title>
        <authorList>
            <person name="Leonardo I.C."/>
            <person name="Barreto Crespo M.T."/>
            <person name="Gaspar F.B."/>
        </authorList>
    </citation>
    <scope>NUCLEOTIDE SEQUENCE [LARGE SCALE GENOMIC DNA]</scope>
    <source>
        <strain evidence="2">DSM 3922</strain>
    </source>
</reference>
<dbReference type="KEGG" id="aaco:K1I37_05985"/>
<gene>
    <name evidence="1" type="ORF">K1I37_05985</name>
</gene>
<dbReference type="InterPro" id="IPR019734">
    <property type="entry name" value="TPR_rpt"/>
</dbReference>
<dbReference type="OrthoDB" id="2658060at2"/>
<organism evidence="1 2">
    <name type="scientific">Alicyclobacillus acidoterrestris (strain ATCC 49025 / DSM 3922 / CIP 106132 / NCIMB 13137 / GD3B)</name>
    <dbReference type="NCBI Taxonomy" id="1356854"/>
    <lineage>
        <taxon>Bacteria</taxon>
        <taxon>Bacillati</taxon>
        <taxon>Bacillota</taxon>
        <taxon>Bacilli</taxon>
        <taxon>Bacillales</taxon>
        <taxon>Alicyclobacillaceae</taxon>
        <taxon>Alicyclobacillus</taxon>
    </lineage>
</organism>
<dbReference type="SMART" id="SM00028">
    <property type="entry name" value="TPR"/>
    <property type="match status" value="2"/>
</dbReference>
<protein>
    <submittedName>
        <fullName evidence="1">Tetratricopeptide repeat protein</fullName>
    </submittedName>
</protein>
<keyword evidence="2" id="KW-1185">Reference proteome</keyword>
<proteinExistence type="predicted"/>
<accession>T0CZG1</accession>
<dbReference type="Gene3D" id="1.25.40.10">
    <property type="entry name" value="Tetratricopeptide repeat domain"/>
    <property type="match status" value="1"/>
</dbReference>
<accession>A0A9E6ZGD9</accession>
<dbReference type="Pfam" id="PF14559">
    <property type="entry name" value="TPR_19"/>
    <property type="match status" value="1"/>
</dbReference>